<dbReference type="InterPro" id="IPR011032">
    <property type="entry name" value="GroES-like_sf"/>
</dbReference>
<evidence type="ECO:0000313" key="6">
    <source>
        <dbReference type="EMBL" id="CAG8897602.1"/>
    </source>
</evidence>
<dbReference type="SMART" id="SM00829">
    <property type="entry name" value="PKS_ER"/>
    <property type="match status" value="1"/>
</dbReference>
<evidence type="ECO:0000256" key="1">
    <source>
        <dbReference type="ARBA" id="ARBA00022450"/>
    </source>
</evidence>
<organism evidence="6 7">
    <name type="scientific">Penicillium egyptiacum</name>
    <dbReference type="NCBI Taxonomy" id="1303716"/>
    <lineage>
        <taxon>Eukaryota</taxon>
        <taxon>Fungi</taxon>
        <taxon>Dikarya</taxon>
        <taxon>Ascomycota</taxon>
        <taxon>Pezizomycotina</taxon>
        <taxon>Eurotiomycetes</taxon>
        <taxon>Eurotiomycetidae</taxon>
        <taxon>Eurotiales</taxon>
        <taxon>Aspergillaceae</taxon>
        <taxon>Penicillium</taxon>
    </lineage>
</organism>
<dbReference type="InterPro" id="IPR013968">
    <property type="entry name" value="PKS_KR"/>
</dbReference>
<dbReference type="Pfam" id="PF13602">
    <property type="entry name" value="ADH_zinc_N_2"/>
    <property type="match status" value="1"/>
</dbReference>
<dbReference type="SMART" id="SM00822">
    <property type="entry name" value="PKS_KR"/>
    <property type="match status" value="1"/>
</dbReference>
<dbReference type="AlphaFoldDB" id="A0A9W4KAZ6"/>
<dbReference type="PANTHER" id="PTHR43775">
    <property type="entry name" value="FATTY ACID SYNTHASE"/>
    <property type="match status" value="1"/>
</dbReference>
<dbReference type="SUPFAM" id="SSF50129">
    <property type="entry name" value="GroES-like"/>
    <property type="match status" value="1"/>
</dbReference>
<proteinExistence type="predicted"/>
<evidence type="ECO:0000256" key="3">
    <source>
        <dbReference type="ARBA" id="ARBA00023268"/>
    </source>
</evidence>
<dbReference type="SMART" id="SM00823">
    <property type="entry name" value="PKS_PP"/>
    <property type="match status" value="1"/>
</dbReference>
<dbReference type="InterPro" id="IPR013154">
    <property type="entry name" value="ADH-like_N"/>
</dbReference>
<dbReference type="GO" id="GO:0044550">
    <property type="term" value="P:secondary metabolite biosynthetic process"/>
    <property type="evidence" value="ECO:0007669"/>
    <property type="project" value="TreeGrafter"/>
</dbReference>
<dbReference type="InterPro" id="IPR036736">
    <property type="entry name" value="ACP-like_sf"/>
</dbReference>
<protein>
    <recommendedName>
        <fullName evidence="5">Carrier domain-containing protein</fullName>
    </recommendedName>
</protein>
<dbReference type="InterPro" id="IPR057326">
    <property type="entry name" value="KR_dom"/>
</dbReference>
<dbReference type="Pfam" id="PF00550">
    <property type="entry name" value="PP-binding"/>
    <property type="match status" value="1"/>
</dbReference>
<evidence type="ECO:0000313" key="7">
    <source>
        <dbReference type="Proteomes" id="UP001154252"/>
    </source>
</evidence>
<dbReference type="Proteomes" id="UP001154252">
    <property type="component" value="Unassembled WGS sequence"/>
</dbReference>
<dbReference type="GO" id="GO:0004312">
    <property type="term" value="F:fatty acid synthase activity"/>
    <property type="evidence" value="ECO:0007669"/>
    <property type="project" value="TreeGrafter"/>
</dbReference>
<gene>
    <name evidence="6" type="ORF">PEGY_LOCUS4746</name>
</gene>
<dbReference type="InterPro" id="IPR036291">
    <property type="entry name" value="NAD(P)-bd_dom_sf"/>
</dbReference>
<accession>A0A9W4KAZ6</accession>
<dbReference type="Gene3D" id="3.40.50.720">
    <property type="entry name" value="NAD(P)-binding Rossmann-like Domain"/>
    <property type="match status" value="2"/>
</dbReference>
<dbReference type="InterPro" id="IPR009081">
    <property type="entry name" value="PP-bd_ACP"/>
</dbReference>
<dbReference type="SUPFAM" id="SSF51735">
    <property type="entry name" value="NAD(P)-binding Rossmann-fold domains"/>
    <property type="match status" value="2"/>
</dbReference>
<dbReference type="InterPro" id="IPR020806">
    <property type="entry name" value="PKS_PP-bd"/>
</dbReference>
<dbReference type="GO" id="GO:0031177">
    <property type="term" value="F:phosphopantetheine binding"/>
    <property type="evidence" value="ECO:0007669"/>
    <property type="project" value="InterPro"/>
</dbReference>
<dbReference type="Gene3D" id="1.10.1200.10">
    <property type="entry name" value="ACP-like"/>
    <property type="match status" value="1"/>
</dbReference>
<keyword evidence="7" id="KW-1185">Reference proteome</keyword>
<sequence>MHSYPAAEEQTDALIVTTALEKSPSIGEAVIAVALTEDQLSRLHESMGYSVINHMRSLASPEKVSILSLGDSRLQDRTCILFTDPDRSLLCELNQAGLDALKHTMKIARKIIWVTVGATDECLNPQSSVSVGLARMIRRENPHVPIITLDLDPSNRPQPQYLAKSLWGFLRQLLSRPSIQDLEWTERRGQWLVPRLVEDETATEFVRSHSRAGQIASPETKCFHQKDRPLSLATRDTGSLQGLYFSDSLAHNAPMGEDELQIEVKASGVNFRDIVVSLNQTPDENVAECAAVVIKVGQKLRKTFSEGDRVYTWHVPRYSSHVRCRGLWTKHIPLGVSFEEAAAIPIAYCTAYHCLVNEARLRTGDTVLIHSGAGGVGQAAIMLALHLILYGLLESHIFSSRSKDFDSQIKSVTNGRGVDVVLNALAASLLQHSLDVLAPLGRLVEIGKNDILAHARLDLGPFIKSISFSAVDLVQLACQKPHRMAEVFSHVHQLLTERVVRPAFPLNIRSITDLEEVLRLMQKGHTMGKVVLSHGPNDMVKVVPRSTPVAQLHPDVTYLIVGGQGGVGRSLCAWMARCGAKFLVAVSPSGADKPLTKGLVEELAQIGVKLHALACDVGNRLQLQSILAYCKDNLPPIRGIIHSGLTLRDGSFENMSLDDLQQVLQPKLAGSYNLHHSFEGQQLDFFVLLSSYVGLLGSPGQANYAAASTFQDAFARWRTSLGQPTYSLDLGAVQGAGSIYEKPARLAHVGRLGLGKVPLPALYALVSYTMSKPIQSWTDSQIAIGWAPPSTWTKADFATLEPSLSHLRSSLIPSRNDDSSRGLPAAGVPQTSEPLSLTLPRCQSLEERVSTITAALSQQIVSILGVAAEDVDKSKSIADHGGDSLVAIEFRDWFRKEVGCSFSTDQVSNLLSVHQLALQAAN</sequence>
<reference evidence="6" key="1">
    <citation type="submission" date="2021-07" db="EMBL/GenBank/DDBJ databases">
        <authorList>
            <person name="Branca A.L. A."/>
        </authorList>
    </citation>
    <scope>NUCLEOTIDE SEQUENCE</scope>
</reference>
<dbReference type="Pfam" id="PF23114">
    <property type="entry name" value="NAD-bd_HRPKS_sdrA"/>
    <property type="match status" value="1"/>
</dbReference>
<dbReference type="EMBL" id="CAJVRC010000860">
    <property type="protein sequence ID" value="CAG8897602.1"/>
    <property type="molecule type" value="Genomic_DNA"/>
</dbReference>
<feature type="domain" description="Carrier" evidence="5">
    <location>
        <begin position="850"/>
        <end position="922"/>
    </location>
</feature>
<dbReference type="InterPro" id="IPR050091">
    <property type="entry name" value="PKS_NRPS_Biosynth_Enz"/>
</dbReference>
<dbReference type="GO" id="GO:0016874">
    <property type="term" value="F:ligase activity"/>
    <property type="evidence" value="ECO:0007669"/>
    <property type="project" value="UniProtKB-KW"/>
</dbReference>
<dbReference type="InterPro" id="IPR020843">
    <property type="entry name" value="ER"/>
</dbReference>
<feature type="region of interest" description="Disordered" evidence="4">
    <location>
        <begin position="811"/>
        <end position="834"/>
    </location>
</feature>
<dbReference type="Gene3D" id="3.90.180.10">
    <property type="entry name" value="Medium-chain alcohol dehydrogenases, catalytic domain"/>
    <property type="match status" value="1"/>
</dbReference>
<dbReference type="CDD" id="cd05195">
    <property type="entry name" value="enoyl_red"/>
    <property type="match status" value="1"/>
</dbReference>
<name>A0A9W4KAZ6_9EURO</name>
<keyword evidence="2" id="KW-0597">Phosphoprotein</keyword>
<dbReference type="OrthoDB" id="329835at2759"/>
<dbReference type="GO" id="GO:0016491">
    <property type="term" value="F:oxidoreductase activity"/>
    <property type="evidence" value="ECO:0007669"/>
    <property type="project" value="InterPro"/>
</dbReference>
<keyword evidence="1" id="KW-0596">Phosphopantetheine</keyword>
<dbReference type="GO" id="GO:0006633">
    <property type="term" value="P:fatty acid biosynthetic process"/>
    <property type="evidence" value="ECO:0007669"/>
    <property type="project" value="TreeGrafter"/>
</dbReference>
<keyword evidence="3" id="KW-0511">Multifunctional enzyme</keyword>
<dbReference type="Pfam" id="PF08240">
    <property type="entry name" value="ADH_N"/>
    <property type="match status" value="1"/>
</dbReference>
<dbReference type="InterPro" id="IPR056501">
    <property type="entry name" value="NAD-bd_HRPKS_sdrA"/>
</dbReference>
<evidence type="ECO:0000256" key="4">
    <source>
        <dbReference type="SAM" id="MobiDB-lite"/>
    </source>
</evidence>
<evidence type="ECO:0000259" key="5">
    <source>
        <dbReference type="PROSITE" id="PS50075"/>
    </source>
</evidence>
<evidence type="ECO:0000256" key="2">
    <source>
        <dbReference type="ARBA" id="ARBA00022553"/>
    </source>
</evidence>
<dbReference type="Pfam" id="PF08659">
    <property type="entry name" value="KR"/>
    <property type="match status" value="1"/>
</dbReference>
<dbReference type="PROSITE" id="PS50075">
    <property type="entry name" value="CARRIER"/>
    <property type="match status" value="1"/>
</dbReference>
<comment type="caution">
    <text evidence="6">The sequence shown here is derived from an EMBL/GenBank/DDBJ whole genome shotgun (WGS) entry which is preliminary data.</text>
</comment>
<dbReference type="PANTHER" id="PTHR43775:SF37">
    <property type="entry name" value="SI:DKEY-61P9.11"/>
    <property type="match status" value="1"/>
</dbReference>
<dbReference type="SUPFAM" id="SSF47336">
    <property type="entry name" value="ACP-like"/>
    <property type="match status" value="1"/>
</dbReference>